<comment type="caution">
    <text evidence="1">The sequence shown here is derived from an EMBL/GenBank/DDBJ whole genome shotgun (WGS) entry which is preliminary data.</text>
</comment>
<proteinExistence type="predicted"/>
<name>A0ACB0Z7Q7_MELEN</name>
<organism evidence="1 2">
    <name type="scientific">Meloidogyne enterolobii</name>
    <name type="common">Root-knot nematode worm</name>
    <name type="synonym">Meloidogyne mayaguensis</name>
    <dbReference type="NCBI Taxonomy" id="390850"/>
    <lineage>
        <taxon>Eukaryota</taxon>
        <taxon>Metazoa</taxon>
        <taxon>Ecdysozoa</taxon>
        <taxon>Nematoda</taxon>
        <taxon>Chromadorea</taxon>
        <taxon>Rhabditida</taxon>
        <taxon>Tylenchina</taxon>
        <taxon>Tylenchomorpha</taxon>
        <taxon>Tylenchoidea</taxon>
        <taxon>Meloidogynidae</taxon>
        <taxon>Meloidogyninae</taxon>
        <taxon>Meloidogyne</taxon>
    </lineage>
</organism>
<reference evidence="1" key="1">
    <citation type="submission" date="2023-11" db="EMBL/GenBank/DDBJ databases">
        <authorList>
            <person name="Poullet M."/>
        </authorList>
    </citation>
    <scope>NUCLEOTIDE SEQUENCE</scope>
    <source>
        <strain evidence="1">E1834</strain>
    </source>
</reference>
<gene>
    <name evidence="1" type="ORF">MENTE1834_LOCUS21197</name>
</gene>
<dbReference type="EMBL" id="CAVMJV010000026">
    <property type="protein sequence ID" value="CAK5074446.1"/>
    <property type="molecule type" value="Genomic_DNA"/>
</dbReference>
<accession>A0ACB0Z7Q7</accession>
<keyword evidence="2" id="KW-1185">Reference proteome</keyword>
<sequence>MVYSSVIHPSIQMVSSSIICLLIQIYAMITLTQRRLTRVGSRAFQGVKHFRNHV</sequence>
<evidence type="ECO:0000313" key="1">
    <source>
        <dbReference type="EMBL" id="CAK5074446.1"/>
    </source>
</evidence>
<protein>
    <submittedName>
        <fullName evidence="1">Uncharacterized protein</fullName>
    </submittedName>
</protein>
<dbReference type="Proteomes" id="UP001497535">
    <property type="component" value="Unassembled WGS sequence"/>
</dbReference>
<evidence type="ECO:0000313" key="2">
    <source>
        <dbReference type="Proteomes" id="UP001497535"/>
    </source>
</evidence>